<dbReference type="Proteomes" id="UP000199167">
    <property type="component" value="Unassembled WGS sequence"/>
</dbReference>
<keyword evidence="4 7" id="KW-0808">Transferase</keyword>
<keyword evidence="8" id="KW-1185">Reference proteome</keyword>
<proteinExistence type="predicted"/>
<evidence type="ECO:0000313" key="7">
    <source>
        <dbReference type="EMBL" id="SEW03363.1"/>
    </source>
</evidence>
<reference evidence="7 8" key="1">
    <citation type="submission" date="2016-10" db="EMBL/GenBank/DDBJ databases">
        <authorList>
            <person name="de Groot N.N."/>
        </authorList>
    </citation>
    <scope>NUCLEOTIDE SEQUENCE [LARGE SCALE GENOMIC DNA]</scope>
    <source>
        <strain evidence="7 8">DSM 17925</strain>
    </source>
</reference>
<organism evidence="7 8">
    <name type="scientific">Cognatiyoonia koreensis</name>
    <dbReference type="NCBI Taxonomy" id="364200"/>
    <lineage>
        <taxon>Bacteria</taxon>
        <taxon>Pseudomonadati</taxon>
        <taxon>Pseudomonadota</taxon>
        <taxon>Alphaproteobacteria</taxon>
        <taxon>Rhodobacterales</taxon>
        <taxon>Paracoccaceae</taxon>
        <taxon>Cognatiyoonia</taxon>
    </lineage>
</organism>
<dbReference type="PANTHER" id="PTHR30606">
    <property type="entry name" value="LIPID A BIOSYNTHESIS LAUROYL ACYLTRANSFERASE"/>
    <property type="match status" value="1"/>
</dbReference>
<dbReference type="GO" id="GO:0009247">
    <property type="term" value="P:glycolipid biosynthetic process"/>
    <property type="evidence" value="ECO:0007669"/>
    <property type="project" value="UniProtKB-ARBA"/>
</dbReference>
<dbReference type="PANTHER" id="PTHR30606:SF10">
    <property type="entry name" value="PHOSPHATIDYLINOSITOL MANNOSIDE ACYLTRANSFERASE"/>
    <property type="match status" value="1"/>
</dbReference>
<keyword evidence="6" id="KW-0012">Acyltransferase</keyword>
<comment type="subcellular location">
    <subcellularLocation>
        <location evidence="1">Cell inner membrane</location>
    </subcellularLocation>
</comment>
<dbReference type="STRING" id="364200.SAMN04488515_0745"/>
<dbReference type="GO" id="GO:0005886">
    <property type="term" value="C:plasma membrane"/>
    <property type="evidence" value="ECO:0007669"/>
    <property type="project" value="UniProtKB-SubCell"/>
</dbReference>
<sequence length="303" mass="33403">MAEDEIIGTRADWLADKALRGLIASVMALPYRSRVPMMGSALRHAIGPLAGYRRRAEENLALVYPDMGVLDRRRIAGMVCDNFGRTLIENYSHKDFAAHLTETPAKGEGLDAIAENKGRPVIFVTGHYGNHEAPRQVLTRLGYVIGGLYRKMANPYFNAHYAPTMTSWGGPVFEQGGAGTIGFARHIKGGGMGTLLFDVHQDKGTPLDFLGLPARTALSAAEIALKFDALLIPYFGIRHPDGVGFDVIVESPIPHSSATMMMQQATDRLADRISEDPAQWFWVHRRWKTRKREVINAAAPPPE</sequence>
<dbReference type="EMBL" id="FOIZ01000001">
    <property type="protein sequence ID" value="SEW03363.1"/>
    <property type="molecule type" value="Genomic_DNA"/>
</dbReference>
<evidence type="ECO:0000313" key="8">
    <source>
        <dbReference type="Proteomes" id="UP000199167"/>
    </source>
</evidence>
<accession>A0A1I0NPR5</accession>
<dbReference type="InterPro" id="IPR004960">
    <property type="entry name" value="LipA_acyltrans"/>
</dbReference>
<evidence type="ECO:0000256" key="4">
    <source>
        <dbReference type="ARBA" id="ARBA00022679"/>
    </source>
</evidence>
<dbReference type="Pfam" id="PF03279">
    <property type="entry name" value="Lip_A_acyltrans"/>
    <property type="match status" value="1"/>
</dbReference>
<evidence type="ECO:0000256" key="6">
    <source>
        <dbReference type="ARBA" id="ARBA00023315"/>
    </source>
</evidence>
<name>A0A1I0NPR5_9RHOB</name>
<evidence type="ECO:0000256" key="5">
    <source>
        <dbReference type="ARBA" id="ARBA00023136"/>
    </source>
</evidence>
<dbReference type="GO" id="GO:0016746">
    <property type="term" value="F:acyltransferase activity"/>
    <property type="evidence" value="ECO:0007669"/>
    <property type="project" value="UniProtKB-KW"/>
</dbReference>
<evidence type="ECO:0000256" key="3">
    <source>
        <dbReference type="ARBA" id="ARBA00022519"/>
    </source>
</evidence>
<evidence type="ECO:0000256" key="2">
    <source>
        <dbReference type="ARBA" id="ARBA00022475"/>
    </source>
</evidence>
<dbReference type="RefSeq" id="WP_089990421.1">
    <property type="nucleotide sequence ID" value="NZ_FOIZ01000001.1"/>
</dbReference>
<protein>
    <submittedName>
        <fullName evidence="7">KDO2-lipid IV(A) lauroyltransferase</fullName>
    </submittedName>
</protein>
<dbReference type="CDD" id="cd07984">
    <property type="entry name" value="LPLAT_LABLAT-like"/>
    <property type="match status" value="1"/>
</dbReference>
<keyword evidence="2" id="KW-1003">Cell membrane</keyword>
<keyword evidence="3" id="KW-0997">Cell inner membrane</keyword>
<keyword evidence="5" id="KW-0472">Membrane</keyword>
<dbReference type="AlphaFoldDB" id="A0A1I0NPR5"/>
<gene>
    <name evidence="7" type="ORF">SAMN04488515_0745</name>
</gene>
<evidence type="ECO:0000256" key="1">
    <source>
        <dbReference type="ARBA" id="ARBA00004533"/>
    </source>
</evidence>
<dbReference type="OrthoDB" id="9801955at2"/>